<accession>Q1YMF3</accession>
<keyword evidence="5" id="KW-1185">Reference proteome</keyword>
<keyword evidence="1" id="KW-0472">Membrane</keyword>
<dbReference type="CDD" id="cd01948">
    <property type="entry name" value="EAL"/>
    <property type="match status" value="1"/>
</dbReference>
<dbReference type="Pfam" id="PF00990">
    <property type="entry name" value="GGDEF"/>
    <property type="match status" value="1"/>
</dbReference>
<sequence length="617" mass="69006">MRTKGENFARLLTQPGGNVDAFLTGLSRDPDAETDIRRLADLANIESFAIFDRNGEEVYRTRSDRYEWLLRDRPGGMQSGDRLSESVLARKGDWQVVEDDGFTNPTVIMPLIRNDRTIGYVSMVGNMVANRSAFKTTLAHASALLLVLIFFATAVPLLLYIRRKRKIAEADERIIFLANHDALTKLLNRHRMQEESDRVLATVRATRERMAYLYIDIDEMSEINDRLGQAAGDEILRVVADRLIGVVDRNDLLARLGADDFAVLQRRVASQEDVAALCKRIVDAVTEPVEIEGTTVTPSVSIGCALAPQDGRTHSELVKHAELAHLQHKTDKSRNLIYFEPSMDEAMHHRRHIEGLVRRALENQSFELFYQPIVNGDGSRLLGFEALIRMRDEEGNQISPAVFIPIAEARGYIKTIGTWVIGEAVRQIALWPEHLFVSVNLSPVQFGDGDLVSIVRSALDTAGVDGSRLEIEVVESLVLERSDEILAQLRELKALGISIDMDDFGTGYSSLGYLWRFPFDKLKIDQSFMVAYENGEPSVPQILDTIVSMAHHMNMKVTAEGIETREQVDLLKSLGCDQLQGFYFGKPMPAERVASEALARFRHGPSDDSAVRPSATA</sequence>
<keyword evidence="1" id="KW-1133">Transmembrane helix</keyword>
<evidence type="ECO:0000256" key="1">
    <source>
        <dbReference type="SAM" id="Phobius"/>
    </source>
</evidence>
<dbReference type="Gene3D" id="3.20.20.450">
    <property type="entry name" value="EAL domain"/>
    <property type="match status" value="1"/>
</dbReference>
<dbReference type="PROSITE" id="PS50883">
    <property type="entry name" value="EAL"/>
    <property type="match status" value="1"/>
</dbReference>
<protein>
    <submittedName>
        <fullName evidence="4">Possible response regulator, EAL, GGDEF domains</fullName>
    </submittedName>
</protein>
<dbReference type="Proteomes" id="UP000000321">
    <property type="component" value="Unassembled WGS sequence"/>
</dbReference>
<proteinExistence type="predicted"/>
<dbReference type="HOGENOM" id="CLU_000445_70_49_5"/>
<comment type="caution">
    <text evidence="4">The sequence shown here is derived from an EMBL/GenBank/DDBJ whole genome shotgun (WGS) entry which is preliminary data.</text>
</comment>
<organism evidence="4 5">
    <name type="scientific">Aurantimonas manganoxydans (strain ATCC BAA-1229 / DSM 21871 / SI85-9A1)</name>
    <dbReference type="NCBI Taxonomy" id="287752"/>
    <lineage>
        <taxon>Bacteria</taxon>
        <taxon>Pseudomonadati</taxon>
        <taxon>Pseudomonadota</taxon>
        <taxon>Alphaproteobacteria</taxon>
        <taxon>Hyphomicrobiales</taxon>
        <taxon>Aurantimonadaceae</taxon>
        <taxon>Aurantimonas</taxon>
    </lineage>
</organism>
<dbReference type="EMBL" id="AAPJ01000001">
    <property type="protein sequence ID" value="EAS51428.1"/>
    <property type="molecule type" value="Genomic_DNA"/>
</dbReference>
<dbReference type="AlphaFoldDB" id="Q1YMF3"/>
<dbReference type="PROSITE" id="PS50887">
    <property type="entry name" value="GGDEF"/>
    <property type="match status" value="1"/>
</dbReference>
<feature type="domain" description="GGDEF" evidence="3">
    <location>
        <begin position="208"/>
        <end position="342"/>
    </location>
</feature>
<dbReference type="CDD" id="cd01949">
    <property type="entry name" value="GGDEF"/>
    <property type="match status" value="1"/>
</dbReference>
<dbReference type="SUPFAM" id="SSF55073">
    <property type="entry name" value="Nucleotide cyclase"/>
    <property type="match status" value="1"/>
</dbReference>
<keyword evidence="1" id="KW-0812">Transmembrane</keyword>
<evidence type="ECO:0000259" key="3">
    <source>
        <dbReference type="PROSITE" id="PS50887"/>
    </source>
</evidence>
<dbReference type="PANTHER" id="PTHR44757:SF2">
    <property type="entry name" value="BIOFILM ARCHITECTURE MAINTENANCE PROTEIN MBAA"/>
    <property type="match status" value="1"/>
</dbReference>
<gene>
    <name evidence="4" type="ORF">SI859A1_02244</name>
</gene>
<dbReference type="SUPFAM" id="SSF141868">
    <property type="entry name" value="EAL domain-like"/>
    <property type="match status" value="1"/>
</dbReference>
<dbReference type="SMART" id="SM00052">
    <property type="entry name" value="EAL"/>
    <property type="match status" value="1"/>
</dbReference>
<evidence type="ECO:0000259" key="2">
    <source>
        <dbReference type="PROSITE" id="PS50883"/>
    </source>
</evidence>
<feature type="domain" description="EAL" evidence="2">
    <location>
        <begin position="350"/>
        <end position="601"/>
    </location>
</feature>
<evidence type="ECO:0000313" key="4">
    <source>
        <dbReference type="EMBL" id="EAS51428.1"/>
    </source>
</evidence>
<dbReference type="InterPro" id="IPR001633">
    <property type="entry name" value="EAL_dom"/>
</dbReference>
<dbReference type="Pfam" id="PF00563">
    <property type="entry name" value="EAL"/>
    <property type="match status" value="1"/>
</dbReference>
<dbReference type="InterPro" id="IPR035919">
    <property type="entry name" value="EAL_sf"/>
</dbReference>
<dbReference type="BioCyc" id="AURANTIMONAS:SI859A1_02244-MONOMER"/>
<dbReference type="InterPro" id="IPR029787">
    <property type="entry name" value="Nucleotide_cyclase"/>
</dbReference>
<reference evidence="4 5" key="1">
    <citation type="journal article" date="2008" name="Appl. Environ. Microbiol.">
        <title>Genomic insights into Mn(II) oxidation by the marine alphaproteobacterium Aurantimonas sp. strain SI85-9A1.</title>
        <authorList>
            <person name="Dick G.J."/>
            <person name="Podell S."/>
            <person name="Johnson H.A."/>
            <person name="Rivera-Espinoza Y."/>
            <person name="Bernier-Latmani R."/>
            <person name="McCarthy J.K."/>
            <person name="Torpey J.W."/>
            <person name="Clement B.G."/>
            <person name="Gaasterland T."/>
            <person name="Tebo B.M."/>
        </authorList>
    </citation>
    <scope>NUCLEOTIDE SEQUENCE [LARGE SCALE GENOMIC DNA]</scope>
    <source>
        <strain evidence="4 5">SI85-9A1</strain>
    </source>
</reference>
<dbReference type="PANTHER" id="PTHR44757">
    <property type="entry name" value="DIGUANYLATE CYCLASE DGCP"/>
    <property type="match status" value="1"/>
</dbReference>
<name>Q1YMF3_AURMS</name>
<dbReference type="InterPro" id="IPR043128">
    <property type="entry name" value="Rev_trsase/Diguanyl_cyclase"/>
</dbReference>
<evidence type="ECO:0000313" key="5">
    <source>
        <dbReference type="Proteomes" id="UP000000321"/>
    </source>
</evidence>
<dbReference type="InterPro" id="IPR000160">
    <property type="entry name" value="GGDEF_dom"/>
</dbReference>
<dbReference type="NCBIfam" id="TIGR00254">
    <property type="entry name" value="GGDEF"/>
    <property type="match status" value="1"/>
</dbReference>
<dbReference type="InterPro" id="IPR052155">
    <property type="entry name" value="Biofilm_reg_signaling"/>
</dbReference>
<dbReference type="SMART" id="SM00267">
    <property type="entry name" value="GGDEF"/>
    <property type="match status" value="1"/>
</dbReference>
<dbReference type="Gene3D" id="3.30.70.270">
    <property type="match status" value="1"/>
</dbReference>
<feature type="transmembrane region" description="Helical" evidence="1">
    <location>
        <begin position="138"/>
        <end position="161"/>
    </location>
</feature>